<dbReference type="InterPro" id="IPR026286">
    <property type="entry name" value="MaiA/AMDase"/>
</dbReference>
<evidence type="ECO:0008006" key="4">
    <source>
        <dbReference type="Google" id="ProtNLM"/>
    </source>
</evidence>
<gene>
    <name evidence="2" type="ORF">Vbra_12003</name>
</gene>
<dbReference type="VEuPathDB" id="CryptoDB:Vbra_12003"/>
<keyword evidence="1" id="KW-0175">Coiled coil</keyword>
<name>A0A0G4EHL8_VITBC</name>
<keyword evidence="3" id="KW-1185">Reference proteome</keyword>
<dbReference type="InterPro" id="IPR053714">
    <property type="entry name" value="Iso_Racemase_Enz_sf"/>
</dbReference>
<dbReference type="Gene3D" id="3.40.50.12500">
    <property type="match status" value="1"/>
</dbReference>
<dbReference type="AlphaFoldDB" id="A0A0G4EHL8"/>
<sequence length="260" mass="29327">MPHPPAEAHQFPEKRDALGWRKKMAVIIPSTNTIVEPDLYDMCPPGVTVHISRIHLRDQRMGDNKEMERLLEQIREEIKYAVERVMTCKPDHMVMGMSAETFWGGMEGNRRFKKEIIEWSGLDVATGAEACERALKLFGAKKIGVVTPYQPVGDENVIKFFNEIGFEVAALEGLKCATAVDIAHVQEHELREALNKVNSPDVDALVQVGTNLSMVRLADEAERWLKKPVIAINAATWWMGLRDAGIDDKIYGCGRLLRDF</sequence>
<proteinExistence type="predicted"/>
<reference evidence="2 3" key="1">
    <citation type="submission" date="2014-11" db="EMBL/GenBank/DDBJ databases">
        <authorList>
            <person name="Zhu J."/>
            <person name="Qi W."/>
            <person name="Song R."/>
        </authorList>
    </citation>
    <scope>NUCLEOTIDE SEQUENCE [LARGE SCALE GENOMIC DNA]</scope>
</reference>
<feature type="coiled-coil region" evidence="1">
    <location>
        <begin position="57"/>
        <end position="84"/>
    </location>
</feature>
<accession>A0A0G4EHL8</accession>
<dbReference type="PIRSF" id="PIRSF015736">
    <property type="entry name" value="MI"/>
    <property type="match status" value="1"/>
</dbReference>
<dbReference type="PANTHER" id="PTHR40267:SF1">
    <property type="entry name" value="BLR3294 PROTEIN"/>
    <property type="match status" value="1"/>
</dbReference>
<evidence type="ECO:0000313" key="2">
    <source>
        <dbReference type="EMBL" id="CEL95680.1"/>
    </source>
</evidence>
<dbReference type="Pfam" id="PF17645">
    <property type="entry name" value="Amdase"/>
    <property type="match status" value="1"/>
</dbReference>
<dbReference type="PANTHER" id="PTHR40267">
    <property type="entry name" value="BLR3294 PROTEIN"/>
    <property type="match status" value="1"/>
</dbReference>
<dbReference type="Proteomes" id="UP000041254">
    <property type="component" value="Unassembled WGS sequence"/>
</dbReference>
<protein>
    <recommendedName>
        <fullName evidence="4">Arylmalonate decarboxylase</fullName>
    </recommendedName>
</protein>
<dbReference type="InParanoid" id="A0A0G4EHL8"/>
<dbReference type="EMBL" id="CDMY01000235">
    <property type="protein sequence ID" value="CEL95680.1"/>
    <property type="molecule type" value="Genomic_DNA"/>
</dbReference>
<organism evidence="2 3">
    <name type="scientific">Vitrella brassicaformis (strain CCMP3155)</name>
    <dbReference type="NCBI Taxonomy" id="1169540"/>
    <lineage>
        <taxon>Eukaryota</taxon>
        <taxon>Sar</taxon>
        <taxon>Alveolata</taxon>
        <taxon>Colpodellida</taxon>
        <taxon>Vitrellaceae</taxon>
        <taxon>Vitrella</taxon>
    </lineage>
</organism>
<evidence type="ECO:0000313" key="3">
    <source>
        <dbReference type="Proteomes" id="UP000041254"/>
    </source>
</evidence>
<dbReference type="OrthoDB" id="414270at2759"/>
<evidence type="ECO:0000256" key="1">
    <source>
        <dbReference type="SAM" id="Coils"/>
    </source>
</evidence>